<accession>A0AAJ1WVI1</accession>
<dbReference type="Proteomes" id="UP001223420">
    <property type="component" value="Unassembled WGS sequence"/>
</dbReference>
<name>A0AAJ1WVI1_9HYPH</name>
<sequence length="176" mass="18187">MEHYRSTLATTAIAVFGLVVAAHTLHPGNYEVQPRPVRTEAAQAAPSTWMDPPARMAGTIKPEPAVSETARAPAADLLSPRLAAALPPGAVTAPALPSALVAPAEKARKTLVANRVKVADRGLRRTARLRHAGLDRPAAVEPIVAAAAPTPAPAAQRIDPIGDLIRGLGLAHDSEG</sequence>
<protein>
    <submittedName>
        <fullName evidence="1">Uncharacterized protein</fullName>
    </submittedName>
</protein>
<dbReference type="RefSeq" id="WP_230365561.1">
    <property type="nucleotide sequence ID" value="NZ_JAJALK010000002.1"/>
</dbReference>
<dbReference type="EMBL" id="JAUSWL010000006">
    <property type="protein sequence ID" value="MDQ0544679.1"/>
    <property type="molecule type" value="Genomic_DNA"/>
</dbReference>
<gene>
    <name evidence="1" type="ORF">QO001_003615</name>
</gene>
<evidence type="ECO:0000313" key="1">
    <source>
        <dbReference type="EMBL" id="MDQ0544679.1"/>
    </source>
</evidence>
<proteinExistence type="predicted"/>
<comment type="caution">
    <text evidence="1">The sequence shown here is derived from an EMBL/GenBank/DDBJ whole genome shotgun (WGS) entry which is preliminary data.</text>
</comment>
<evidence type="ECO:0000313" key="2">
    <source>
        <dbReference type="Proteomes" id="UP001223420"/>
    </source>
</evidence>
<reference evidence="1" key="1">
    <citation type="submission" date="2023-07" db="EMBL/GenBank/DDBJ databases">
        <title>Genomic Encyclopedia of Type Strains, Phase IV (KMG-IV): sequencing the most valuable type-strain genomes for metagenomic binning, comparative biology and taxonomic classification.</title>
        <authorList>
            <person name="Goeker M."/>
        </authorList>
    </citation>
    <scope>NUCLEOTIDE SEQUENCE</scope>
    <source>
        <strain evidence="1">DSM 19569</strain>
    </source>
</reference>
<dbReference type="AlphaFoldDB" id="A0AAJ1WVI1"/>
<organism evidence="1 2">
    <name type="scientific">Methylobacterium brachiatum</name>
    <dbReference type="NCBI Taxonomy" id="269660"/>
    <lineage>
        <taxon>Bacteria</taxon>
        <taxon>Pseudomonadati</taxon>
        <taxon>Pseudomonadota</taxon>
        <taxon>Alphaproteobacteria</taxon>
        <taxon>Hyphomicrobiales</taxon>
        <taxon>Methylobacteriaceae</taxon>
        <taxon>Methylobacterium</taxon>
    </lineage>
</organism>